<evidence type="ECO:0008006" key="4">
    <source>
        <dbReference type="Google" id="ProtNLM"/>
    </source>
</evidence>
<dbReference type="Proteomes" id="UP000214646">
    <property type="component" value="Unassembled WGS sequence"/>
</dbReference>
<evidence type="ECO:0000313" key="2">
    <source>
        <dbReference type="EMBL" id="OWK42922.1"/>
    </source>
</evidence>
<protein>
    <recommendedName>
        <fullName evidence="4">DoxX family protein</fullName>
    </recommendedName>
</protein>
<gene>
    <name evidence="2" type="ORF">FRUB_02519</name>
</gene>
<reference evidence="3" key="1">
    <citation type="submission" date="2017-06" db="EMBL/GenBank/DDBJ databases">
        <title>Genome analysis of Fimbriiglobus ruber SP5, the first member of the order Planctomycetales with confirmed chitinolytic capability.</title>
        <authorList>
            <person name="Ravin N.V."/>
            <person name="Rakitin A.L."/>
            <person name="Ivanova A.A."/>
            <person name="Beletsky A.V."/>
            <person name="Kulichevskaya I.S."/>
            <person name="Mardanov A.V."/>
            <person name="Dedysh S.N."/>
        </authorList>
    </citation>
    <scope>NUCLEOTIDE SEQUENCE [LARGE SCALE GENOMIC DNA]</scope>
    <source>
        <strain evidence="3">SP5</strain>
    </source>
</reference>
<dbReference type="OrthoDB" id="8161897at2"/>
<feature type="transmembrane region" description="Helical" evidence="1">
    <location>
        <begin position="81"/>
        <end position="102"/>
    </location>
</feature>
<feature type="transmembrane region" description="Helical" evidence="1">
    <location>
        <begin position="12"/>
        <end position="32"/>
    </location>
</feature>
<dbReference type="RefSeq" id="WP_143393053.1">
    <property type="nucleotide sequence ID" value="NZ_NIDE01000004.1"/>
</dbReference>
<organism evidence="2 3">
    <name type="scientific">Fimbriiglobus ruber</name>
    <dbReference type="NCBI Taxonomy" id="1908690"/>
    <lineage>
        <taxon>Bacteria</taxon>
        <taxon>Pseudomonadati</taxon>
        <taxon>Planctomycetota</taxon>
        <taxon>Planctomycetia</taxon>
        <taxon>Gemmatales</taxon>
        <taxon>Gemmataceae</taxon>
        <taxon>Fimbriiglobus</taxon>
    </lineage>
</organism>
<dbReference type="EMBL" id="NIDE01000004">
    <property type="protein sequence ID" value="OWK42922.1"/>
    <property type="molecule type" value="Genomic_DNA"/>
</dbReference>
<keyword evidence="1" id="KW-0472">Membrane</keyword>
<accession>A0A225DNG5</accession>
<keyword evidence="3" id="KW-1185">Reference proteome</keyword>
<proteinExistence type="predicted"/>
<feature type="transmembrane region" description="Helical" evidence="1">
    <location>
        <begin position="114"/>
        <end position="132"/>
    </location>
</feature>
<evidence type="ECO:0000256" key="1">
    <source>
        <dbReference type="SAM" id="Phobius"/>
    </source>
</evidence>
<keyword evidence="1" id="KW-1133">Transmembrane helix</keyword>
<evidence type="ECO:0000313" key="3">
    <source>
        <dbReference type="Proteomes" id="UP000214646"/>
    </source>
</evidence>
<feature type="transmembrane region" description="Helical" evidence="1">
    <location>
        <begin position="52"/>
        <end position="69"/>
    </location>
</feature>
<keyword evidence="1" id="KW-0812">Transmembrane</keyword>
<sequence>MSPTIVHTPGELAMKWVVIVVRTLVGVGLTITGLDGFLHFLGMKPPPETPEAAVAFGTILATSGYMYGVKACELLGGILLASGRMAPLGITFLMPVAVNILLFEVCLSKQLGPGVILVVLLLFLIVAYRGYFARVFTMNAKIGG</sequence>
<comment type="caution">
    <text evidence="2">The sequence shown here is derived from an EMBL/GenBank/DDBJ whole genome shotgun (WGS) entry which is preliminary data.</text>
</comment>
<dbReference type="AlphaFoldDB" id="A0A225DNG5"/>
<name>A0A225DNG5_9BACT</name>